<reference evidence="4" key="1">
    <citation type="journal article" date="2012" name="Nature">
        <title>A physical, genetic and functional sequence assembly of the barley genome.</title>
        <authorList>
            <consortium name="The International Barley Genome Sequencing Consortium"/>
            <person name="Mayer K.F."/>
            <person name="Waugh R."/>
            <person name="Brown J.W."/>
            <person name="Schulman A."/>
            <person name="Langridge P."/>
            <person name="Platzer M."/>
            <person name="Fincher G.B."/>
            <person name="Muehlbauer G.J."/>
            <person name="Sato K."/>
            <person name="Close T.J."/>
            <person name="Wise R.P."/>
            <person name="Stein N."/>
        </authorList>
    </citation>
    <scope>NUCLEOTIDE SEQUENCE [LARGE SCALE GENOMIC DNA]</scope>
    <source>
        <strain evidence="4">cv. Morex</strain>
    </source>
</reference>
<feature type="compositionally biased region" description="Low complexity" evidence="2">
    <location>
        <begin position="72"/>
        <end position="81"/>
    </location>
</feature>
<evidence type="ECO:0000256" key="1">
    <source>
        <dbReference type="ARBA" id="ARBA00010016"/>
    </source>
</evidence>
<name>A0A8I6X1C8_HORVV</name>
<reference evidence="3" key="2">
    <citation type="submission" date="2020-10" db="EMBL/GenBank/DDBJ databases">
        <authorList>
            <person name="Scholz U."/>
            <person name="Mascher M."/>
            <person name="Fiebig A."/>
        </authorList>
    </citation>
    <scope>NUCLEOTIDE SEQUENCE [LARGE SCALE GENOMIC DNA]</scope>
    <source>
        <strain evidence="3">cv. Morex</strain>
    </source>
</reference>
<dbReference type="Proteomes" id="UP000011116">
    <property type="component" value="Chromosome 1H"/>
</dbReference>
<dbReference type="PANTHER" id="PTHR31807">
    <property type="entry name" value="AUGMIN FAMILY MEMBER"/>
    <property type="match status" value="1"/>
</dbReference>
<evidence type="ECO:0008006" key="5">
    <source>
        <dbReference type="Google" id="ProtNLM"/>
    </source>
</evidence>
<sequence length="488" mass="51771">MSRRWSSSPSSGAEHLPGRSIIPAAALSPLRHSARRSVSRSDTAAPAPAPARSMWPSASDGKIKKPSPSPSPLISAPSSVPTLADHLTNDAMDSADAVSVAPPSLQSLSRQRSCTELPRFAGADADADAEERKIGRSSGKSGAGHAFGRSMRFLPTSKPAGVTLTPGRVAPSDLRRLAAGYSLDARAEVASSGSECSDASRGSSARSAAIPKPSSPLIGRTSSVRLLGSSNSQWALSPGRRSSSPAKTLATVSESKGKKSLLSMGWGHLFNRKKSGGADSSIPAVPAAVPSSPVPRSNGGIGEAGHQMRMMHCRFLQWRFMNARADAACNTKAANAEVQLMGTWARVAELRGKVARKQVQLEKGKLKFRLNDILSSQMRDLESWGQMESKHAFALESTVECAKSAICRLPLTNGAKVSLPAMASILEQMFELTMTARISVRSFSPMAQDTTVVISKLVRVATEERALLQECHELLGRLSALQFDALIW</sequence>
<dbReference type="GO" id="GO:0005880">
    <property type="term" value="C:nuclear microtubule"/>
    <property type="evidence" value="ECO:0000318"/>
    <property type="project" value="GO_Central"/>
</dbReference>
<dbReference type="Pfam" id="PF04484">
    <property type="entry name" value="QWRF"/>
    <property type="match status" value="1"/>
</dbReference>
<comment type="similarity">
    <text evidence="1">Belongs to the QWRF family.</text>
</comment>
<evidence type="ECO:0000313" key="3">
    <source>
        <dbReference type="EnsemblPlants" id="HORVU.MOREX.r3.1HG0005770.1"/>
    </source>
</evidence>
<proteinExistence type="inferred from homology"/>
<evidence type="ECO:0000256" key="2">
    <source>
        <dbReference type="SAM" id="MobiDB-lite"/>
    </source>
</evidence>
<organism evidence="3 4">
    <name type="scientific">Hordeum vulgare subsp. vulgare</name>
    <name type="common">Domesticated barley</name>
    <dbReference type="NCBI Taxonomy" id="112509"/>
    <lineage>
        <taxon>Eukaryota</taxon>
        <taxon>Viridiplantae</taxon>
        <taxon>Streptophyta</taxon>
        <taxon>Embryophyta</taxon>
        <taxon>Tracheophyta</taxon>
        <taxon>Spermatophyta</taxon>
        <taxon>Magnoliopsida</taxon>
        <taxon>Liliopsida</taxon>
        <taxon>Poales</taxon>
        <taxon>Poaceae</taxon>
        <taxon>BOP clade</taxon>
        <taxon>Pooideae</taxon>
        <taxon>Triticodae</taxon>
        <taxon>Triticeae</taxon>
        <taxon>Hordeinae</taxon>
        <taxon>Hordeum</taxon>
    </lineage>
</organism>
<accession>A0A8I6X1C8</accession>
<dbReference type="GO" id="GO:0051225">
    <property type="term" value="P:spindle assembly"/>
    <property type="evidence" value="ECO:0000318"/>
    <property type="project" value="GO_Central"/>
</dbReference>
<protein>
    <recommendedName>
        <fullName evidence="5">QWRF motif-containing protein 3</fullName>
    </recommendedName>
</protein>
<evidence type="ECO:0000313" key="4">
    <source>
        <dbReference type="Proteomes" id="UP000011116"/>
    </source>
</evidence>
<keyword evidence="4" id="KW-1185">Reference proteome</keyword>
<feature type="compositionally biased region" description="Low complexity" evidence="2">
    <location>
        <begin position="199"/>
        <end position="209"/>
    </location>
</feature>
<dbReference type="GO" id="GO:0008017">
    <property type="term" value="F:microtubule binding"/>
    <property type="evidence" value="ECO:0000318"/>
    <property type="project" value="GO_Central"/>
</dbReference>
<feature type="region of interest" description="Disordered" evidence="2">
    <location>
        <begin position="30"/>
        <end position="82"/>
    </location>
</feature>
<dbReference type="PANTHER" id="PTHR31807:SF31">
    <property type="entry name" value="QWRF MOTIF PROTEIN (DUF566)-RELATED"/>
    <property type="match status" value="1"/>
</dbReference>
<dbReference type="GO" id="GO:0005737">
    <property type="term" value="C:cytoplasm"/>
    <property type="evidence" value="ECO:0000318"/>
    <property type="project" value="GO_Central"/>
</dbReference>
<feature type="region of interest" description="Disordered" evidence="2">
    <location>
        <begin position="190"/>
        <end position="220"/>
    </location>
</feature>
<feature type="compositionally biased region" description="Low complexity" evidence="2">
    <location>
        <begin position="1"/>
        <end position="11"/>
    </location>
</feature>
<feature type="region of interest" description="Disordered" evidence="2">
    <location>
        <begin position="232"/>
        <end position="253"/>
    </location>
</feature>
<dbReference type="InterPro" id="IPR007573">
    <property type="entry name" value="QWRF"/>
</dbReference>
<dbReference type="AlphaFoldDB" id="A0A8I6X1C8"/>
<dbReference type="Gramene" id="HORVU.MOREX.r3.1HG0005770.1">
    <property type="protein sequence ID" value="HORVU.MOREX.r3.1HG0005770.1"/>
    <property type="gene ID" value="HORVU.MOREX.r3.1HG0005770"/>
</dbReference>
<dbReference type="EnsemblPlants" id="HORVU.MOREX.r3.1HG0005770.1">
    <property type="protein sequence ID" value="HORVU.MOREX.r3.1HG0005770.1"/>
    <property type="gene ID" value="HORVU.MOREX.r3.1HG0005770"/>
</dbReference>
<reference evidence="3" key="3">
    <citation type="submission" date="2022-01" db="UniProtKB">
        <authorList>
            <consortium name="EnsemblPlants"/>
        </authorList>
    </citation>
    <scope>IDENTIFICATION</scope>
    <source>
        <strain evidence="3">subsp. vulgare</strain>
    </source>
</reference>
<feature type="region of interest" description="Disordered" evidence="2">
    <location>
        <begin position="1"/>
        <end position="20"/>
    </location>
</feature>
<feature type="region of interest" description="Disordered" evidence="2">
    <location>
        <begin position="121"/>
        <end position="154"/>
    </location>
</feature>